<dbReference type="Proteomes" id="UP000252357">
    <property type="component" value="Unassembled WGS sequence"/>
</dbReference>
<dbReference type="EMBL" id="QPGB01000001">
    <property type="protein sequence ID" value="RCS59518.1"/>
    <property type="molecule type" value="Genomic_DNA"/>
</dbReference>
<dbReference type="AlphaFoldDB" id="A0A368L754"/>
<evidence type="ECO:0000313" key="1">
    <source>
        <dbReference type="EMBL" id="RCS59518.1"/>
    </source>
</evidence>
<evidence type="ECO:0000313" key="2">
    <source>
        <dbReference type="Proteomes" id="UP000252357"/>
    </source>
</evidence>
<reference evidence="1 2" key="1">
    <citation type="journal article" date="2018" name="Int. J. Syst. Evol. Microbiol.">
        <title>Parvibium lacunae gen. nov., sp. nov., a new member of the family Alcaligenaceae isolated from a freshwater pond.</title>
        <authorList>
            <person name="Chen W.M."/>
            <person name="Xie P.B."/>
            <person name="Hsu M.Y."/>
            <person name="Sheu S.Y."/>
        </authorList>
    </citation>
    <scope>NUCLEOTIDE SEQUENCE [LARGE SCALE GENOMIC DNA]</scope>
    <source>
        <strain evidence="1 2">KMB9</strain>
    </source>
</reference>
<dbReference type="OrthoDB" id="8453791at2"/>
<name>A0A368L754_9BURK</name>
<keyword evidence="2" id="KW-1185">Reference proteome</keyword>
<accession>A0A368L754</accession>
<comment type="caution">
    <text evidence="1">The sequence shown here is derived from an EMBL/GenBank/DDBJ whole genome shotgun (WGS) entry which is preliminary data.</text>
</comment>
<dbReference type="RefSeq" id="WP_114401668.1">
    <property type="nucleotide sequence ID" value="NZ_QPGB01000001.1"/>
</dbReference>
<evidence type="ECO:0008006" key="3">
    <source>
        <dbReference type="Google" id="ProtNLM"/>
    </source>
</evidence>
<sequence>MQTLAIAVAHYLNEVLGISVPEPKPWAGANALPYFLRDAFELEMLEILGHSVVLAIGRGEVKQSLSEVRSWLGKINAQAGQPVVYVTHALASYERRRLIEQKVPFIVPGNQLYLPDLGLDLREYFRQRASATEAPLSPAAQAILITALLSQPWQSDWQPAKVAAALGYTPMTLSRAVRELTAAGLADAYTVGRSRWLRMALPPEQVWERATPLLRTPVKRTVWVAGDTVPAYLPRRIAGVSALASYSMLAEPKLPVYALFVNDWKAATDAGVRELPEPEAGAQEWQLWSYSPALWADAHTVDPLSLTLSLRDNIDDRIQLALDELKGQLPW</sequence>
<protein>
    <recommendedName>
        <fullName evidence="3">MarR family transcriptional regulator</fullName>
    </recommendedName>
</protein>
<gene>
    <name evidence="1" type="ORF">DU000_01970</name>
</gene>
<organism evidence="1 2">
    <name type="scientific">Parvibium lacunae</name>
    <dbReference type="NCBI Taxonomy" id="1888893"/>
    <lineage>
        <taxon>Bacteria</taxon>
        <taxon>Pseudomonadati</taxon>
        <taxon>Pseudomonadota</taxon>
        <taxon>Betaproteobacteria</taxon>
        <taxon>Burkholderiales</taxon>
        <taxon>Alcaligenaceae</taxon>
        <taxon>Parvibium</taxon>
    </lineage>
</organism>
<proteinExistence type="predicted"/>